<dbReference type="Proteomes" id="UP000076727">
    <property type="component" value="Unassembled WGS sequence"/>
</dbReference>
<keyword evidence="2" id="KW-1185">Reference proteome</keyword>
<proteinExistence type="predicted"/>
<protein>
    <submittedName>
        <fullName evidence="1">Uncharacterized protein</fullName>
    </submittedName>
</protein>
<dbReference type="AlphaFoldDB" id="A0A165M7N0"/>
<name>A0A165M7N0_9APHY</name>
<sequence length="163" mass="18377">MAEQDDRILFTAPCTLSIGTLNLQTELSTTFDSILTLTTSSLLSRVYITVFLQMSFHRQFMLTCPTASSSRRLSHRIDCILPFLDHGKYFSVVKFVNIAKISLVITRLQPSYCLYDVQLSFLEARCPQSAVFHVTVQPQTAPPSAIAWHTTVMQWNLDKSSPA</sequence>
<organism evidence="1 2">
    <name type="scientific">Daedalea quercina L-15889</name>
    <dbReference type="NCBI Taxonomy" id="1314783"/>
    <lineage>
        <taxon>Eukaryota</taxon>
        <taxon>Fungi</taxon>
        <taxon>Dikarya</taxon>
        <taxon>Basidiomycota</taxon>
        <taxon>Agaricomycotina</taxon>
        <taxon>Agaricomycetes</taxon>
        <taxon>Polyporales</taxon>
        <taxon>Fomitopsis</taxon>
    </lineage>
</organism>
<evidence type="ECO:0000313" key="2">
    <source>
        <dbReference type="Proteomes" id="UP000076727"/>
    </source>
</evidence>
<dbReference type="EMBL" id="KV429108">
    <property type="protein sequence ID" value="KZT65324.1"/>
    <property type="molecule type" value="Genomic_DNA"/>
</dbReference>
<reference evidence="1 2" key="1">
    <citation type="journal article" date="2016" name="Mol. Biol. Evol.">
        <title>Comparative Genomics of Early-Diverging Mushroom-Forming Fungi Provides Insights into the Origins of Lignocellulose Decay Capabilities.</title>
        <authorList>
            <person name="Nagy L.G."/>
            <person name="Riley R."/>
            <person name="Tritt A."/>
            <person name="Adam C."/>
            <person name="Daum C."/>
            <person name="Floudas D."/>
            <person name="Sun H."/>
            <person name="Yadav J.S."/>
            <person name="Pangilinan J."/>
            <person name="Larsson K.H."/>
            <person name="Matsuura K."/>
            <person name="Barry K."/>
            <person name="Labutti K."/>
            <person name="Kuo R."/>
            <person name="Ohm R.A."/>
            <person name="Bhattacharya S.S."/>
            <person name="Shirouzu T."/>
            <person name="Yoshinaga Y."/>
            <person name="Martin F.M."/>
            <person name="Grigoriev I.V."/>
            <person name="Hibbett D.S."/>
        </authorList>
    </citation>
    <scope>NUCLEOTIDE SEQUENCE [LARGE SCALE GENOMIC DNA]</scope>
    <source>
        <strain evidence="1 2">L-15889</strain>
    </source>
</reference>
<accession>A0A165M7N0</accession>
<gene>
    <name evidence="1" type="ORF">DAEQUDRAFT_535153</name>
</gene>
<evidence type="ECO:0000313" key="1">
    <source>
        <dbReference type="EMBL" id="KZT65324.1"/>
    </source>
</evidence>